<dbReference type="EMBL" id="CP151510">
    <property type="protein sequence ID" value="WZN64854.1"/>
    <property type="molecule type" value="Genomic_DNA"/>
</dbReference>
<dbReference type="InterPro" id="IPR001279">
    <property type="entry name" value="Metallo-B-lactamas"/>
</dbReference>
<keyword evidence="3" id="KW-1185">Reference proteome</keyword>
<reference evidence="2 3" key="1">
    <citation type="submission" date="2024-03" db="EMBL/GenBank/DDBJ databases">
        <title>Complete genome sequence of the green alga Chloropicon roscoffensis RCC1871.</title>
        <authorList>
            <person name="Lemieux C."/>
            <person name="Pombert J.-F."/>
            <person name="Otis C."/>
            <person name="Turmel M."/>
        </authorList>
    </citation>
    <scope>NUCLEOTIDE SEQUENCE [LARGE SCALE GENOMIC DNA]</scope>
    <source>
        <strain evidence="2 3">RCC1871</strain>
    </source>
</reference>
<protein>
    <submittedName>
        <fullName evidence="2">N-acyl-phosphatidylethanolamine-hydrolyzing phospholipase D</fullName>
    </submittedName>
</protein>
<sequence>MGNWWFGRSARAVDYAGEDEDLPCDKLLVCRRFAEPTGIPKSKKGIDGRAFVHDPEDFPRARVTGFKDFIRWRRTVAPTPTPSPDDLRALQSVTVSTDAVKNPPTGSLQCTWLGHSTVLLQLAGNTLVFDPIFSDRCSPVQWIGPKRLQRPPLQVRDLPVTVDYVVISHNHYDHLDSASVLDLARRFRSTFLVPLGLASWFRGAGVRNVIELDWTEQVELRSPSGGANLVFHCLPAQHFSSRGALDRNATLWASWLVVGGESENGRSPHKFYFGGDSGYCGEVFKRIGEEHGPISLSAIAIGAYGHPSERWFMEPVHISPEEAVRCHRDLRSERSVAIHWGTFQLTAEPILEPPKLLAEAAARQGLKEGEFSVLRHGETRAF</sequence>
<dbReference type="PANTHER" id="PTHR15032">
    <property type="entry name" value="N-ACYL-PHOSPHATIDYLETHANOLAMINE-HYDROLYZING PHOSPHOLIPASE D"/>
    <property type="match status" value="1"/>
</dbReference>
<feature type="domain" description="Metallo-beta-lactamase" evidence="1">
    <location>
        <begin position="126"/>
        <end position="340"/>
    </location>
</feature>
<dbReference type="AlphaFoldDB" id="A0AAX4PFZ4"/>
<proteinExistence type="predicted"/>
<dbReference type="GO" id="GO:0005737">
    <property type="term" value="C:cytoplasm"/>
    <property type="evidence" value="ECO:0007669"/>
    <property type="project" value="TreeGrafter"/>
</dbReference>
<name>A0AAX4PFZ4_9CHLO</name>
<dbReference type="PANTHER" id="PTHR15032:SF4">
    <property type="entry name" value="N-ACYL-PHOSPHATIDYLETHANOLAMINE-HYDROLYZING PHOSPHOLIPASE D"/>
    <property type="match status" value="1"/>
</dbReference>
<gene>
    <name evidence="2" type="ORF">HKI87_10g64110</name>
</gene>
<dbReference type="InterPro" id="IPR036866">
    <property type="entry name" value="RibonucZ/Hydroxyglut_hydro"/>
</dbReference>
<accession>A0AAX4PFZ4</accession>
<dbReference type="Gene3D" id="3.60.15.10">
    <property type="entry name" value="Ribonuclease Z/Hydroxyacylglutathione hydrolase-like"/>
    <property type="match status" value="1"/>
</dbReference>
<evidence type="ECO:0000259" key="1">
    <source>
        <dbReference type="Pfam" id="PF12706"/>
    </source>
</evidence>
<dbReference type="Proteomes" id="UP001472866">
    <property type="component" value="Chromosome 10"/>
</dbReference>
<evidence type="ECO:0000313" key="2">
    <source>
        <dbReference type="EMBL" id="WZN64854.1"/>
    </source>
</evidence>
<evidence type="ECO:0000313" key="3">
    <source>
        <dbReference type="Proteomes" id="UP001472866"/>
    </source>
</evidence>
<dbReference type="Pfam" id="PF12706">
    <property type="entry name" value="Lactamase_B_2"/>
    <property type="match status" value="1"/>
</dbReference>
<organism evidence="2 3">
    <name type="scientific">Chloropicon roscoffensis</name>
    <dbReference type="NCBI Taxonomy" id="1461544"/>
    <lineage>
        <taxon>Eukaryota</taxon>
        <taxon>Viridiplantae</taxon>
        <taxon>Chlorophyta</taxon>
        <taxon>Chloropicophyceae</taxon>
        <taxon>Chloropicales</taxon>
        <taxon>Chloropicaceae</taxon>
        <taxon>Chloropicon</taxon>
    </lineage>
</organism>
<dbReference type="SUPFAM" id="SSF56281">
    <property type="entry name" value="Metallo-hydrolase/oxidoreductase"/>
    <property type="match status" value="1"/>
</dbReference>